<feature type="transmembrane region" description="Helical" evidence="1">
    <location>
        <begin position="131"/>
        <end position="151"/>
    </location>
</feature>
<name>A0A5S9R113_9GAMM</name>
<protein>
    <submittedName>
        <fullName evidence="2">Uncharacterized protein</fullName>
    </submittedName>
</protein>
<feature type="transmembrane region" description="Helical" evidence="1">
    <location>
        <begin position="96"/>
        <end position="119"/>
    </location>
</feature>
<keyword evidence="1" id="KW-1133">Transmembrane helix</keyword>
<dbReference type="EMBL" id="CACSIO010000062">
    <property type="protein sequence ID" value="CAA0125632.1"/>
    <property type="molecule type" value="Genomic_DNA"/>
</dbReference>
<dbReference type="PANTHER" id="PTHR34821">
    <property type="entry name" value="INNER MEMBRANE PROTEIN YDCZ"/>
    <property type="match status" value="1"/>
</dbReference>
<evidence type="ECO:0000313" key="2">
    <source>
        <dbReference type="EMBL" id="CAA0125632.1"/>
    </source>
</evidence>
<dbReference type="OrthoDB" id="7864805at2"/>
<feature type="transmembrane region" description="Helical" evidence="1">
    <location>
        <begin position="33"/>
        <end position="57"/>
    </location>
</feature>
<proteinExistence type="predicted"/>
<evidence type="ECO:0000256" key="1">
    <source>
        <dbReference type="SAM" id="Phobius"/>
    </source>
</evidence>
<accession>A0A5S9R113</accession>
<dbReference type="Pfam" id="PF04657">
    <property type="entry name" value="DMT_YdcZ"/>
    <property type="match status" value="1"/>
</dbReference>
<organism evidence="2 3">
    <name type="scientific">BD1-7 clade bacterium</name>
    <dbReference type="NCBI Taxonomy" id="2029982"/>
    <lineage>
        <taxon>Bacteria</taxon>
        <taxon>Pseudomonadati</taxon>
        <taxon>Pseudomonadota</taxon>
        <taxon>Gammaproteobacteria</taxon>
        <taxon>Cellvibrionales</taxon>
        <taxon>Spongiibacteraceae</taxon>
        <taxon>BD1-7 clade</taxon>
    </lineage>
</organism>
<dbReference type="GO" id="GO:0005886">
    <property type="term" value="C:plasma membrane"/>
    <property type="evidence" value="ECO:0007669"/>
    <property type="project" value="TreeGrafter"/>
</dbReference>
<sequence>MNFLPLLAIAAGVAISLQATLNARLGVLIDSALLSTGFAFSVGALICWITVFASGQLTISSVQLARAPIYLYLSGGVLGAAGIGLLYFLIPKIGIGPMTVFSLGGQLIVATTASHFGWFDLPQSPITPVKLLGMATLIVGVVLTNSEVLYAH</sequence>
<gene>
    <name evidence="2" type="ORF">OPDIPICF_03516</name>
</gene>
<keyword evidence="3" id="KW-1185">Reference proteome</keyword>
<dbReference type="PANTHER" id="PTHR34821:SF2">
    <property type="entry name" value="INNER MEMBRANE PROTEIN YDCZ"/>
    <property type="match status" value="1"/>
</dbReference>
<keyword evidence="1" id="KW-0472">Membrane</keyword>
<dbReference type="InterPro" id="IPR006750">
    <property type="entry name" value="YdcZ"/>
</dbReference>
<evidence type="ECO:0000313" key="3">
    <source>
        <dbReference type="Proteomes" id="UP000441399"/>
    </source>
</evidence>
<dbReference type="AlphaFoldDB" id="A0A5S9R113"/>
<feature type="transmembrane region" description="Helical" evidence="1">
    <location>
        <begin position="69"/>
        <end position="90"/>
    </location>
</feature>
<reference evidence="2 3" key="1">
    <citation type="submission" date="2019-11" db="EMBL/GenBank/DDBJ databases">
        <authorList>
            <person name="Holert J."/>
        </authorList>
    </citation>
    <scope>NUCLEOTIDE SEQUENCE [LARGE SCALE GENOMIC DNA]</scope>
    <source>
        <strain evidence="2">SB11_3</strain>
    </source>
</reference>
<dbReference type="Proteomes" id="UP000441399">
    <property type="component" value="Unassembled WGS sequence"/>
</dbReference>
<keyword evidence="1" id="KW-0812">Transmembrane</keyword>